<dbReference type="AlphaFoldDB" id="Q651P1"/>
<proteinExistence type="predicted"/>
<name>Q651P1_ORYSJ</name>
<organism evidence="1 2">
    <name type="scientific">Oryza sativa subsp. japonica</name>
    <name type="common">Rice</name>
    <dbReference type="NCBI Taxonomy" id="39947"/>
    <lineage>
        <taxon>Eukaryota</taxon>
        <taxon>Viridiplantae</taxon>
        <taxon>Streptophyta</taxon>
        <taxon>Embryophyta</taxon>
        <taxon>Tracheophyta</taxon>
        <taxon>Spermatophyta</taxon>
        <taxon>Magnoliopsida</taxon>
        <taxon>Liliopsida</taxon>
        <taxon>Poales</taxon>
        <taxon>Poaceae</taxon>
        <taxon>BOP clade</taxon>
        <taxon>Oryzoideae</taxon>
        <taxon>Oryzeae</taxon>
        <taxon>Oryzinae</taxon>
        <taxon>Oryza</taxon>
        <taxon>Oryza sativa</taxon>
    </lineage>
</organism>
<evidence type="ECO:0000313" key="2">
    <source>
        <dbReference type="Proteomes" id="UP000000763"/>
    </source>
</evidence>
<accession>Q651P1</accession>
<sequence length="132" mass="14708">MRASCQRSAAPLAPHSLACVVLHHAPAPPSSTCAARLTPFLSRRSRKKPRQHLRRTWVMSGSKRRGQPFLRHGGFASCAPFVMITSTLPHVPPSCAMAADDEAIGSSREWPEAERRHSWIRGLPRLYLHLIN</sequence>
<reference evidence="2" key="1">
    <citation type="journal article" date="2005" name="Nature">
        <title>The map-based sequence of the rice genome.</title>
        <authorList>
            <consortium name="International rice genome sequencing project (IRGSP)"/>
            <person name="Matsumoto T."/>
            <person name="Wu J."/>
            <person name="Kanamori H."/>
            <person name="Katayose Y."/>
            <person name="Fujisawa M."/>
            <person name="Namiki N."/>
            <person name="Mizuno H."/>
            <person name="Yamamoto K."/>
            <person name="Antonio B.A."/>
            <person name="Baba T."/>
            <person name="Sakata K."/>
            <person name="Nagamura Y."/>
            <person name="Aoki H."/>
            <person name="Arikawa K."/>
            <person name="Arita K."/>
            <person name="Bito T."/>
            <person name="Chiden Y."/>
            <person name="Fujitsuka N."/>
            <person name="Fukunaka R."/>
            <person name="Hamada M."/>
            <person name="Harada C."/>
            <person name="Hayashi A."/>
            <person name="Hijishita S."/>
            <person name="Honda M."/>
            <person name="Hosokawa S."/>
            <person name="Ichikawa Y."/>
            <person name="Idonuma A."/>
            <person name="Iijima M."/>
            <person name="Ikeda M."/>
            <person name="Ikeno M."/>
            <person name="Ito K."/>
            <person name="Ito S."/>
            <person name="Ito T."/>
            <person name="Ito Y."/>
            <person name="Ito Y."/>
            <person name="Iwabuchi A."/>
            <person name="Kamiya K."/>
            <person name="Karasawa W."/>
            <person name="Kurita K."/>
            <person name="Katagiri S."/>
            <person name="Kikuta A."/>
            <person name="Kobayashi H."/>
            <person name="Kobayashi N."/>
            <person name="Machita K."/>
            <person name="Maehara T."/>
            <person name="Masukawa M."/>
            <person name="Mizubayashi T."/>
            <person name="Mukai Y."/>
            <person name="Nagasaki H."/>
            <person name="Nagata Y."/>
            <person name="Naito S."/>
            <person name="Nakashima M."/>
            <person name="Nakama Y."/>
            <person name="Nakamichi Y."/>
            <person name="Nakamura M."/>
            <person name="Meguro A."/>
            <person name="Negishi M."/>
            <person name="Ohta I."/>
            <person name="Ohta T."/>
            <person name="Okamoto M."/>
            <person name="Ono N."/>
            <person name="Saji S."/>
            <person name="Sakaguchi M."/>
            <person name="Sakai K."/>
            <person name="Shibata M."/>
            <person name="Shimokawa T."/>
            <person name="Song J."/>
            <person name="Takazaki Y."/>
            <person name="Terasawa K."/>
            <person name="Tsugane M."/>
            <person name="Tsuji K."/>
            <person name="Ueda S."/>
            <person name="Waki K."/>
            <person name="Yamagata H."/>
            <person name="Yamamoto M."/>
            <person name="Yamamoto S."/>
            <person name="Yamane H."/>
            <person name="Yoshiki S."/>
            <person name="Yoshihara R."/>
            <person name="Yukawa K."/>
            <person name="Zhong H."/>
            <person name="Yano M."/>
            <person name="Yuan Q."/>
            <person name="Ouyang S."/>
            <person name="Liu J."/>
            <person name="Jones K.M."/>
            <person name="Gansberger K."/>
            <person name="Moffat K."/>
            <person name="Hill J."/>
            <person name="Bera J."/>
            <person name="Fadrosh D."/>
            <person name="Jin S."/>
            <person name="Johri S."/>
            <person name="Kim M."/>
            <person name="Overton L."/>
            <person name="Reardon M."/>
            <person name="Tsitrin T."/>
            <person name="Vuong H."/>
            <person name="Weaver B."/>
            <person name="Ciecko A."/>
            <person name="Tallon L."/>
            <person name="Jackson J."/>
            <person name="Pai G."/>
            <person name="Aken S.V."/>
            <person name="Utterback T."/>
            <person name="Reidmuller S."/>
            <person name="Feldblyum T."/>
            <person name="Hsiao J."/>
            <person name="Zismann V."/>
            <person name="Iobst S."/>
            <person name="de Vazeille A.R."/>
            <person name="Buell C.R."/>
            <person name="Ying K."/>
            <person name="Li Y."/>
            <person name="Lu T."/>
            <person name="Huang Y."/>
            <person name="Zhao Q."/>
            <person name="Feng Q."/>
            <person name="Zhang L."/>
            <person name="Zhu J."/>
            <person name="Weng Q."/>
            <person name="Mu J."/>
            <person name="Lu Y."/>
            <person name="Fan D."/>
            <person name="Liu Y."/>
            <person name="Guan J."/>
            <person name="Zhang Y."/>
            <person name="Yu S."/>
            <person name="Liu X."/>
            <person name="Zhang Y."/>
            <person name="Hong G."/>
            <person name="Han B."/>
            <person name="Choisne N."/>
            <person name="Demange N."/>
            <person name="Orjeda G."/>
            <person name="Samain S."/>
            <person name="Cattolico L."/>
            <person name="Pelletier E."/>
            <person name="Couloux A."/>
            <person name="Segurens B."/>
            <person name="Wincker P."/>
            <person name="D'Hont A."/>
            <person name="Scarpelli C."/>
            <person name="Weissenbach J."/>
            <person name="Salanoubat M."/>
            <person name="Quetier F."/>
            <person name="Yu Y."/>
            <person name="Kim H.R."/>
            <person name="Rambo T."/>
            <person name="Currie J."/>
            <person name="Collura K."/>
            <person name="Luo M."/>
            <person name="Yang T."/>
            <person name="Ammiraju J.S.S."/>
            <person name="Engler F."/>
            <person name="Soderlund C."/>
            <person name="Wing R.A."/>
            <person name="Palmer L.E."/>
            <person name="de la Bastide M."/>
            <person name="Spiegel L."/>
            <person name="Nascimento L."/>
            <person name="Zutavern T."/>
            <person name="O'Shaughnessy A."/>
            <person name="Dike S."/>
            <person name="Dedhia N."/>
            <person name="Preston R."/>
            <person name="Balija V."/>
            <person name="McCombie W.R."/>
            <person name="Chow T."/>
            <person name="Chen H."/>
            <person name="Chung M."/>
            <person name="Chen C."/>
            <person name="Shaw J."/>
            <person name="Wu H."/>
            <person name="Hsiao K."/>
            <person name="Chao Y."/>
            <person name="Chu M."/>
            <person name="Cheng C."/>
            <person name="Hour A."/>
            <person name="Lee P."/>
            <person name="Lin S."/>
            <person name="Lin Y."/>
            <person name="Liou J."/>
            <person name="Liu S."/>
            <person name="Hsing Y."/>
            <person name="Raghuvanshi S."/>
            <person name="Mohanty A."/>
            <person name="Bharti A.K."/>
            <person name="Gaur A."/>
            <person name="Gupta V."/>
            <person name="Kumar D."/>
            <person name="Ravi V."/>
            <person name="Vij S."/>
            <person name="Kapur A."/>
            <person name="Khurana P."/>
            <person name="Khurana P."/>
            <person name="Khurana J.P."/>
            <person name="Tyagi A.K."/>
            <person name="Gaikwad K."/>
            <person name="Singh A."/>
            <person name="Dalal V."/>
            <person name="Srivastava S."/>
            <person name="Dixit A."/>
            <person name="Pal A.K."/>
            <person name="Ghazi I.A."/>
            <person name="Yadav M."/>
            <person name="Pandit A."/>
            <person name="Bhargava A."/>
            <person name="Sureshbabu K."/>
            <person name="Batra K."/>
            <person name="Sharma T.R."/>
            <person name="Mohapatra T."/>
            <person name="Singh N.K."/>
            <person name="Messing J."/>
            <person name="Nelson A.B."/>
            <person name="Fuks G."/>
            <person name="Kavchok S."/>
            <person name="Keizer G."/>
            <person name="Linton E."/>
            <person name="Llaca V."/>
            <person name="Song R."/>
            <person name="Tanyolac B."/>
            <person name="Young S."/>
            <person name="Ho-Il K."/>
            <person name="Hahn J.H."/>
            <person name="Sangsakoo G."/>
            <person name="Vanavichit A."/>
            <person name="de Mattos Luiz.A.T."/>
            <person name="Zimmer P.D."/>
            <person name="Malone G."/>
            <person name="Dellagostin O."/>
            <person name="de Oliveira A.C."/>
            <person name="Bevan M."/>
            <person name="Bancroft I."/>
            <person name="Minx P."/>
            <person name="Cordum H."/>
            <person name="Wilson R."/>
            <person name="Cheng Z."/>
            <person name="Jin W."/>
            <person name="Jiang J."/>
            <person name="Leong S.A."/>
            <person name="Iwama H."/>
            <person name="Gojobori T."/>
            <person name="Itoh T."/>
            <person name="Niimura Y."/>
            <person name="Fujii Y."/>
            <person name="Habara T."/>
            <person name="Sakai H."/>
            <person name="Sato Y."/>
            <person name="Wilson G."/>
            <person name="Kumar K."/>
            <person name="McCouch S."/>
            <person name="Juretic N."/>
            <person name="Hoen D."/>
            <person name="Wright S."/>
            <person name="Bruskiewich R."/>
            <person name="Bureau T."/>
            <person name="Miyao A."/>
            <person name="Hirochika H."/>
            <person name="Nishikawa T."/>
            <person name="Kadowaki K."/>
            <person name="Sugiura M."/>
            <person name="Burr B."/>
            <person name="Sasaki T."/>
        </authorList>
    </citation>
    <scope>NUCLEOTIDE SEQUENCE [LARGE SCALE GENOMIC DNA]</scope>
    <source>
        <strain evidence="2">cv. Nipponbare</strain>
    </source>
</reference>
<dbReference type="Proteomes" id="UP000000763">
    <property type="component" value="Chromosome 9"/>
</dbReference>
<protein>
    <submittedName>
        <fullName evidence="1">Uncharacterized protein</fullName>
    </submittedName>
</protein>
<dbReference type="EMBL" id="AP005864">
    <property type="protein sequence ID" value="BAD46476.1"/>
    <property type="molecule type" value="Genomic_DNA"/>
</dbReference>
<reference evidence="2" key="2">
    <citation type="journal article" date="2008" name="Nucleic Acids Res.">
        <title>The rice annotation project database (RAP-DB): 2008 update.</title>
        <authorList>
            <consortium name="The rice annotation project (RAP)"/>
        </authorList>
    </citation>
    <scope>GENOME REANNOTATION</scope>
    <source>
        <strain evidence="2">cv. Nipponbare</strain>
    </source>
</reference>
<gene>
    <name evidence="1" type="primary">OSJNBa0047P18.1</name>
</gene>
<evidence type="ECO:0000313" key="1">
    <source>
        <dbReference type="EMBL" id="BAD46476.1"/>
    </source>
</evidence>